<name>A0A976NZK8_BRELC</name>
<dbReference type="InterPro" id="IPR003323">
    <property type="entry name" value="OTU_dom"/>
</dbReference>
<dbReference type="Gene3D" id="3.90.70.80">
    <property type="match status" value="1"/>
</dbReference>
<dbReference type="AlphaFoldDB" id="A0A976NZK8"/>
<protein>
    <recommendedName>
        <fullName evidence="2">OTU domain-containing protein</fullName>
    </recommendedName>
</protein>
<dbReference type="GeneID" id="94347407"/>
<evidence type="ECO:0000313" key="4">
    <source>
        <dbReference type="Proteomes" id="UP000294530"/>
    </source>
</evidence>
<feature type="domain" description="OTU" evidence="2">
    <location>
        <begin position="98"/>
        <end position="229"/>
    </location>
</feature>
<sequence length="364" mass="41379">MTAPHRHGKLSSPFCHRLHVKKTIKQNGVRSWFRSSLRTDGDKSTSSMAGPETNEHRKITEDLASRRRALRVTSSSCDSEVRWTSNAHVEEHYAALGWAVVPTVHDGNSLFRAISDQLYSNELFHQDIRRRLVAIIENDHHLFQLFVHNTTVQEYCAQMRHDGKQGGRLELYAAAKLFNIHIVVHAGPTRRLRVASDDLHGPKKQNPLPPYRTLHLLYKDEHYSSLQYPSANKYSSKEAIKFQKSKELFLKYENIENDAFLYEEDAVPEFGAQLPKQVLFTQGKRRESGATLFTLVHIPPSVPMRSETSFSSNHVTATASRPALQVPTALFVLERPLPKAPTLRAVPVEFPNKIRFCKGRVAAT</sequence>
<keyword evidence="4" id="KW-1185">Reference proteome</keyword>
<dbReference type="PANTHER" id="PTHR12419:SF7">
    <property type="entry name" value="OTU DOMAIN-CONTAINING PROTEIN 3"/>
    <property type="match status" value="1"/>
</dbReference>
<dbReference type="SUPFAM" id="SSF54001">
    <property type="entry name" value="Cysteine proteinases"/>
    <property type="match status" value="1"/>
</dbReference>
<evidence type="ECO:0000313" key="3">
    <source>
        <dbReference type="EMBL" id="TDH73766.1"/>
    </source>
</evidence>
<dbReference type="KEGG" id="blac:94347407"/>
<comment type="caution">
    <text evidence="3">The sequence shown here is derived from an EMBL/GenBank/DDBJ whole genome shotgun (WGS) entry which is preliminary data.</text>
</comment>
<dbReference type="InterPro" id="IPR038765">
    <property type="entry name" value="Papain-like_cys_pep_sf"/>
</dbReference>
<dbReference type="GO" id="GO:0004843">
    <property type="term" value="F:cysteine-type deubiquitinase activity"/>
    <property type="evidence" value="ECO:0007669"/>
    <property type="project" value="TreeGrafter"/>
</dbReference>
<dbReference type="OrthoDB" id="415023at2759"/>
<dbReference type="InterPro" id="IPR050704">
    <property type="entry name" value="Peptidase_C85-like"/>
</dbReference>
<dbReference type="Proteomes" id="UP000294530">
    <property type="component" value="Unassembled WGS sequence"/>
</dbReference>
<reference evidence="3 4" key="1">
    <citation type="journal article" date="2021" name="Genome Biol.">
        <title>AFLAP: assembly-free linkage analysis pipeline using k-mers from genome sequencing data.</title>
        <authorList>
            <person name="Fletcher K."/>
            <person name="Zhang L."/>
            <person name="Gil J."/>
            <person name="Han R."/>
            <person name="Cavanaugh K."/>
            <person name="Michelmore R."/>
        </authorList>
    </citation>
    <scope>NUCLEOTIDE SEQUENCE [LARGE SCALE GENOMIC DNA]</scope>
    <source>
        <strain evidence="3 4">SF5</strain>
    </source>
</reference>
<accession>A0A976NZK8</accession>
<dbReference type="EMBL" id="SHOA02000018">
    <property type="protein sequence ID" value="TDH73766.1"/>
    <property type="molecule type" value="Genomic_DNA"/>
</dbReference>
<dbReference type="GO" id="GO:0016579">
    <property type="term" value="P:protein deubiquitination"/>
    <property type="evidence" value="ECO:0007669"/>
    <property type="project" value="TreeGrafter"/>
</dbReference>
<feature type="region of interest" description="Disordered" evidence="1">
    <location>
        <begin position="35"/>
        <end position="61"/>
    </location>
</feature>
<gene>
    <name evidence="3" type="ORF">CCR75_003642</name>
</gene>
<dbReference type="PROSITE" id="PS50802">
    <property type="entry name" value="OTU"/>
    <property type="match status" value="1"/>
</dbReference>
<evidence type="ECO:0000256" key="1">
    <source>
        <dbReference type="SAM" id="MobiDB-lite"/>
    </source>
</evidence>
<dbReference type="RefSeq" id="XP_067823264.1">
    <property type="nucleotide sequence ID" value="XM_067961736.1"/>
</dbReference>
<evidence type="ECO:0000259" key="2">
    <source>
        <dbReference type="PROSITE" id="PS50802"/>
    </source>
</evidence>
<dbReference type="PANTHER" id="PTHR12419">
    <property type="entry name" value="OTU DOMAIN CONTAINING PROTEIN"/>
    <property type="match status" value="1"/>
</dbReference>
<proteinExistence type="predicted"/>
<dbReference type="Pfam" id="PF02338">
    <property type="entry name" value="OTU"/>
    <property type="match status" value="1"/>
</dbReference>
<organism evidence="3 4">
    <name type="scientific">Bremia lactucae</name>
    <name type="common">Lettuce downy mildew</name>
    <dbReference type="NCBI Taxonomy" id="4779"/>
    <lineage>
        <taxon>Eukaryota</taxon>
        <taxon>Sar</taxon>
        <taxon>Stramenopiles</taxon>
        <taxon>Oomycota</taxon>
        <taxon>Peronosporomycetes</taxon>
        <taxon>Peronosporales</taxon>
        <taxon>Peronosporaceae</taxon>
        <taxon>Bremia</taxon>
    </lineage>
</organism>